<dbReference type="Proteomes" id="UP000030687">
    <property type="component" value="Unassembled WGS sequence"/>
</dbReference>
<dbReference type="EMBL" id="KI536799">
    <property type="protein sequence ID" value="ESR45567.1"/>
    <property type="molecule type" value="Genomic_DNA"/>
</dbReference>
<organism evidence="2 3">
    <name type="scientific">Citrus clementina</name>
    <name type="common">Clementine</name>
    <name type="synonym">Citrus deliciosa x Citrus sinensis</name>
    <dbReference type="NCBI Taxonomy" id="85681"/>
    <lineage>
        <taxon>Eukaryota</taxon>
        <taxon>Viridiplantae</taxon>
        <taxon>Streptophyta</taxon>
        <taxon>Embryophyta</taxon>
        <taxon>Tracheophyta</taxon>
        <taxon>Spermatophyta</taxon>
        <taxon>Magnoliopsida</taxon>
        <taxon>eudicotyledons</taxon>
        <taxon>Gunneridae</taxon>
        <taxon>Pentapetalae</taxon>
        <taxon>rosids</taxon>
        <taxon>malvids</taxon>
        <taxon>Sapindales</taxon>
        <taxon>Rutaceae</taxon>
        <taxon>Aurantioideae</taxon>
        <taxon>Citrus</taxon>
    </lineage>
</organism>
<dbReference type="InParanoid" id="V4SXL0"/>
<sequence length="100" mass="11076">YKVKSEPVDQAWTPDREKESSNLYVSQPDALLASDWFEHGSSYVKDPIVMNDAIATLLGDDLRSEYKQISTGTSAPSQGWGFSSCAWNNMPAVCQMSELP</sequence>
<dbReference type="KEGG" id="cic:CICLE_v100007561m"/>
<protein>
    <submittedName>
        <fullName evidence="2">Uncharacterized protein</fullName>
    </submittedName>
</protein>
<evidence type="ECO:0000256" key="1">
    <source>
        <dbReference type="SAM" id="MobiDB-lite"/>
    </source>
</evidence>
<dbReference type="OMA" id="FSSCAWN"/>
<evidence type="ECO:0000313" key="3">
    <source>
        <dbReference type="Proteomes" id="UP000030687"/>
    </source>
</evidence>
<dbReference type="AlphaFoldDB" id="V4SXL0"/>
<feature type="region of interest" description="Disordered" evidence="1">
    <location>
        <begin position="1"/>
        <end position="22"/>
    </location>
</feature>
<keyword evidence="3" id="KW-1185">Reference proteome</keyword>
<name>V4SXL0_CITCL</name>
<evidence type="ECO:0000313" key="2">
    <source>
        <dbReference type="EMBL" id="ESR45567.1"/>
    </source>
</evidence>
<accession>V4SXL0</accession>
<gene>
    <name evidence="2" type="ORF">CICLE_v100007561mg</name>
</gene>
<dbReference type="Gramene" id="ESR45567">
    <property type="protein sequence ID" value="ESR45567"/>
    <property type="gene ID" value="CICLE_v100007561mg"/>
</dbReference>
<proteinExistence type="predicted"/>
<reference evidence="2 3" key="1">
    <citation type="submission" date="2013-10" db="EMBL/GenBank/DDBJ databases">
        <authorList>
            <consortium name="International Citrus Genome Consortium"/>
            <person name="Jenkins J."/>
            <person name="Schmutz J."/>
            <person name="Prochnik S."/>
            <person name="Rokhsar D."/>
            <person name="Gmitter F."/>
            <person name="Ollitrault P."/>
            <person name="Machado M."/>
            <person name="Talon M."/>
            <person name="Wincker P."/>
            <person name="Jaillon O."/>
            <person name="Morgante M."/>
        </authorList>
    </citation>
    <scope>NUCLEOTIDE SEQUENCE</scope>
    <source>
        <strain evidence="3">cv. Clemenules</strain>
    </source>
</reference>
<dbReference type="eggNOG" id="KOG0048">
    <property type="taxonomic scope" value="Eukaryota"/>
</dbReference>
<feature type="non-terminal residue" evidence="2">
    <location>
        <position position="1"/>
    </location>
</feature>